<name>A0ABR4CNS3_9HELO</name>
<keyword evidence="3" id="KW-1185">Reference proteome</keyword>
<keyword evidence="1" id="KW-1133">Transmembrane helix</keyword>
<sequence length="260" mass="30342">MAPTQSLDAYLVLAIICLLYNLSLLWTLLSYILSFGFFVTCVVFALYAVQGICISFGLGITGTVLGRDHLMPGNDVRRHGDVSRGRRRRVRVETEEERRNRHLRVRARREVSTLVFLYLDYASTYKASSSRASSDTNQKLHHNLKMLTCLLISCILTIWLFVTLFITLFIPGGFIFTFLCLISFTVFLAIFILFYKFFWAIIWVIKTVACAPLIAYWYLTGAEERNTEWERQRRVSVRRRHSLEVEARRQQVRRAWVEGY</sequence>
<gene>
    <name evidence="2" type="ORF">VTL71DRAFT_12694</name>
</gene>
<comment type="caution">
    <text evidence="2">The sequence shown here is derived from an EMBL/GenBank/DDBJ whole genome shotgun (WGS) entry which is preliminary data.</text>
</comment>
<evidence type="ECO:0000256" key="1">
    <source>
        <dbReference type="SAM" id="Phobius"/>
    </source>
</evidence>
<feature type="transmembrane region" description="Helical" evidence="1">
    <location>
        <begin position="147"/>
        <end position="168"/>
    </location>
</feature>
<proteinExistence type="predicted"/>
<organism evidence="2 3">
    <name type="scientific">Oculimacula yallundae</name>
    <dbReference type="NCBI Taxonomy" id="86028"/>
    <lineage>
        <taxon>Eukaryota</taxon>
        <taxon>Fungi</taxon>
        <taxon>Dikarya</taxon>
        <taxon>Ascomycota</taxon>
        <taxon>Pezizomycotina</taxon>
        <taxon>Leotiomycetes</taxon>
        <taxon>Helotiales</taxon>
        <taxon>Ploettnerulaceae</taxon>
        <taxon>Oculimacula</taxon>
    </lineage>
</organism>
<protein>
    <submittedName>
        <fullName evidence="2">Uncharacterized protein</fullName>
    </submittedName>
</protein>
<dbReference type="EMBL" id="JAZHXI010000005">
    <property type="protein sequence ID" value="KAL2071459.1"/>
    <property type="molecule type" value="Genomic_DNA"/>
</dbReference>
<keyword evidence="1" id="KW-0812">Transmembrane</keyword>
<feature type="transmembrane region" description="Helical" evidence="1">
    <location>
        <begin position="201"/>
        <end position="219"/>
    </location>
</feature>
<feature type="transmembrane region" description="Helical" evidence="1">
    <location>
        <begin position="35"/>
        <end position="61"/>
    </location>
</feature>
<feature type="transmembrane region" description="Helical" evidence="1">
    <location>
        <begin position="7"/>
        <end position="29"/>
    </location>
</feature>
<dbReference type="Proteomes" id="UP001595075">
    <property type="component" value="Unassembled WGS sequence"/>
</dbReference>
<accession>A0ABR4CNS3</accession>
<keyword evidence="1" id="KW-0472">Membrane</keyword>
<feature type="transmembrane region" description="Helical" evidence="1">
    <location>
        <begin position="174"/>
        <end position="194"/>
    </location>
</feature>
<evidence type="ECO:0000313" key="3">
    <source>
        <dbReference type="Proteomes" id="UP001595075"/>
    </source>
</evidence>
<reference evidence="2 3" key="1">
    <citation type="journal article" date="2024" name="Commun. Biol.">
        <title>Comparative genomic analysis of thermophilic fungi reveals convergent evolutionary adaptations and gene losses.</title>
        <authorList>
            <person name="Steindorff A.S."/>
            <person name="Aguilar-Pontes M.V."/>
            <person name="Robinson A.J."/>
            <person name="Andreopoulos B."/>
            <person name="LaButti K."/>
            <person name="Kuo A."/>
            <person name="Mondo S."/>
            <person name="Riley R."/>
            <person name="Otillar R."/>
            <person name="Haridas S."/>
            <person name="Lipzen A."/>
            <person name="Grimwood J."/>
            <person name="Schmutz J."/>
            <person name="Clum A."/>
            <person name="Reid I.D."/>
            <person name="Moisan M.C."/>
            <person name="Butler G."/>
            <person name="Nguyen T.T.M."/>
            <person name="Dewar K."/>
            <person name="Conant G."/>
            <person name="Drula E."/>
            <person name="Henrissat B."/>
            <person name="Hansel C."/>
            <person name="Singer S."/>
            <person name="Hutchinson M.I."/>
            <person name="de Vries R.P."/>
            <person name="Natvig D.O."/>
            <person name="Powell A.J."/>
            <person name="Tsang A."/>
            <person name="Grigoriev I.V."/>
        </authorList>
    </citation>
    <scope>NUCLEOTIDE SEQUENCE [LARGE SCALE GENOMIC DNA]</scope>
    <source>
        <strain evidence="2 3">CBS 494.80</strain>
    </source>
</reference>
<evidence type="ECO:0000313" key="2">
    <source>
        <dbReference type="EMBL" id="KAL2071459.1"/>
    </source>
</evidence>